<evidence type="ECO:0000256" key="5">
    <source>
        <dbReference type="ARBA" id="ARBA00023136"/>
    </source>
</evidence>
<evidence type="ECO:0000256" key="1">
    <source>
        <dbReference type="ARBA" id="ARBA00004651"/>
    </source>
</evidence>
<dbReference type="InterPro" id="IPR023214">
    <property type="entry name" value="HAD_sf"/>
</dbReference>
<dbReference type="InterPro" id="IPR006068">
    <property type="entry name" value="ATPase_P-typ_cation-transptr_C"/>
</dbReference>
<feature type="domain" description="Cation-transporting P-type ATPase C-terminal" evidence="7">
    <location>
        <begin position="171"/>
        <end position="379"/>
    </location>
</feature>
<keyword evidence="5 6" id="KW-0472">Membrane</keyword>
<feature type="transmembrane region" description="Helical" evidence="6">
    <location>
        <begin position="220"/>
        <end position="246"/>
    </location>
</feature>
<evidence type="ECO:0000259" key="7">
    <source>
        <dbReference type="Pfam" id="PF00689"/>
    </source>
</evidence>
<dbReference type="Gene3D" id="3.40.50.1000">
    <property type="entry name" value="HAD superfamily/HAD-like"/>
    <property type="match status" value="2"/>
</dbReference>
<dbReference type="InterPro" id="IPR001757">
    <property type="entry name" value="P_typ_ATPase"/>
</dbReference>
<keyword evidence="4 6" id="KW-1133">Transmembrane helix</keyword>
<dbReference type="AlphaFoldDB" id="A0A7E4ZWG6"/>
<dbReference type="Gene3D" id="1.20.1110.10">
    <property type="entry name" value="Calcium-transporting ATPase, transmembrane domain"/>
    <property type="match status" value="1"/>
</dbReference>
<dbReference type="Proteomes" id="UP000492821">
    <property type="component" value="Unassembled WGS sequence"/>
</dbReference>
<dbReference type="InterPro" id="IPR050510">
    <property type="entry name" value="Cation_transp_ATPase_P-type"/>
</dbReference>
<feature type="transmembrane region" description="Helical" evidence="6">
    <location>
        <begin position="284"/>
        <end position="305"/>
    </location>
</feature>
<dbReference type="PANTHER" id="PTHR43294:SF21">
    <property type="entry name" value="CATION TRANSPORTING ATPASE"/>
    <property type="match status" value="1"/>
</dbReference>
<keyword evidence="8" id="KW-1185">Reference proteome</keyword>
<evidence type="ECO:0000256" key="6">
    <source>
        <dbReference type="SAM" id="Phobius"/>
    </source>
</evidence>
<dbReference type="GO" id="GO:0005886">
    <property type="term" value="C:plasma membrane"/>
    <property type="evidence" value="ECO:0007669"/>
    <property type="project" value="UniProtKB-SubCell"/>
</dbReference>
<reference evidence="8" key="1">
    <citation type="journal article" date="2013" name="Genetics">
        <title>The draft genome and transcriptome of Panagrellus redivivus are shaped by the harsh demands of a free-living lifestyle.</title>
        <authorList>
            <person name="Srinivasan J."/>
            <person name="Dillman A.R."/>
            <person name="Macchietto M.G."/>
            <person name="Heikkinen L."/>
            <person name="Lakso M."/>
            <person name="Fracchia K.M."/>
            <person name="Antoshechkin I."/>
            <person name="Mortazavi A."/>
            <person name="Wong G."/>
            <person name="Sternberg P.W."/>
        </authorList>
    </citation>
    <scope>NUCLEOTIDE SEQUENCE [LARGE SCALE GENOMIC DNA]</scope>
    <source>
        <strain evidence="8">MT8872</strain>
    </source>
</reference>
<evidence type="ECO:0000313" key="9">
    <source>
        <dbReference type="WBParaSite" id="Pan_g21801.t1"/>
    </source>
</evidence>
<feature type="transmembrane region" description="Helical" evidence="6">
    <location>
        <begin position="354"/>
        <end position="372"/>
    </location>
</feature>
<keyword evidence="2" id="KW-1003">Cell membrane</keyword>
<protein>
    <submittedName>
        <fullName evidence="9">Cation_ATPase_C domain-containing protein</fullName>
    </submittedName>
</protein>
<dbReference type="GO" id="GO:1990573">
    <property type="term" value="P:potassium ion import across plasma membrane"/>
    <property type="evidence" value="ECO:0007669"/>
    <property type="project" value="TreeGrafter"/>
</dbReference>
<dbReference type="SUPFAM" id="SSF81665">
    <property type="entry name" value="Calcium ATPase, transmembrane domain M"/>
    <property type="match status" value="1"/>
</dbReference>
<dbReference type="InterPro" id="IPR023298">
    <property type="entry name" value="ATPase_P-typ_TM_dom_sf"/>
</dbReference>
<dbReference type="GO" id="GO:0005524">
    <property type="term" value="F:ATP binding"/>
    <property type="evidence" value="ECO:0007669"/>
    <property type="project" value="InterPro"/>
</dbReference>
<evidence type="ECO:0000256" key="4">
    <source>
        <dbReference type="ARBA" id="ARBA00022989"/>
    </source>
</evidence>
<dbReference type="PANTHER" id="PTHR43294">
    <property type="entry name" value="SODIUM/POTASSIUM-TRANSPORTING ATPASE SUBUNIT ALPHA"/>
    <property type="match status" value="1"/>
</dbReference>
<dbReference type="GO" id="GO:0005391">
    <property type="term" value="F:P-type sodium:potassium-exchanging transporter activity"/>
    <property type="evidence" value="ECO:0007669"/>
    <property type="project" value="TreeGrafter"/>
</dbReference>
<keyword evidence="3 6" id="KW-0812">Transmembrane</keyword>
<dbReference type="FunFam" id="1.20.1110.10:FF:000095">
    <property type="entry name" value="Sodium/potassium-transporting ATPase subunit alpha-1"/>
    <property type="match status" value="1"/>
</dbReference>
<organism evidence="8 9">
    <name type="scientific">Panagrellus redivivus</name>
    <name type="common">Microworm</name>
    <dbReference type="NCBI Taxonomy" id="6233"/>
    <lineage>
        <taxon>Eukaryota</taxon>
        <taxon>Metazoa</taxon>
        <taxon>Ecdysozoa</taxon>
        <taxon>Nematoda</taxon>
        <taxon>Chromadorea</taxon>
        <taxon>Rhabditida</taxon>
        <taxon>Tylenchina</taxon>
        <taxon>Panagrolaimomorpha</taxon>
        <taxon>Panagrolaimoidea</taxon>
        <taxon>Panagrolaimidae</taxon>
        <taxon>Panagrellus</taxon>
    </lineage>
</organism>
<sequence>MWNFFDMTPVEYPGDVPGKTKDYEVLHGERISQLDDKEWDRILKMEALVFARTTPEQKLLIVEQCQKRHYNIAMTGDGVNDAPALKRADIGIAMGSGSDRADIGIAMGSGSDVAKQAADIILMDDNFASIVKGVQEGRMMFDNIKKLLAYVALHSTPQIWPIITNFCFGFPLGITSLQILSIDLGTEIAPGIAMAKEPMEGDVMERPPRPRENVLVSNTLLYYAYGYGGLIQSVGGFFSYMTIYWLNGIAIQDLWMSSDVYWRPGAPDFHSNGKIFTEAEQLHMMAQSCSAWQMGIVFGQFFHILNVRTRRQSIFVHGIFRNWQSIISMGVEIGLLCLMVYCPGVNTFFGGAPIPIWCWLVAAAWGLFMFWFNEIRKLFIRMWPNNAIVHTFKW</sequence>
<reference evidence="9" key="2">
    <citation type="submission" date="2020-10" db="UniProtKB">
        <authorList>
            <consortium name="WormBaseParasite"/>
        </authorList>
    </citation>
    <scope>IDENTIFICATION</scope>
</reference>
<name>A0A7E4ZWG6_PANRE</name>
<dbReference type="GO" id="GO:0036376">
    <property type="term" value="P:sodium ion export across plasma membrane"/>
    <property type="evidence" value="ECO:0007669"/>
    <property type="project" value="TreeGrafter"/>
</dbReference>
<dbReference type="NCBIfam" id="TIGR01494">
    <property type="entry name" value="ATPase_P-type"/>
    <property type="match status" value="1"/>
</dbReference>
<proteinExistence type="predicted"/>
<comment type="subcellular location">
    <subcellularLocation>
        <location evidence="1">Cell membrane</location>
        <topology evidence="1">Multi-pass membrane protein</topology>
    </subcellularLocation>
</comment>
<feature type="transmembrane region" description="Helical" evidence="6">
    <location>
        <begin position="326"/>
        <end position="348"/>
    </location>
</feature>
<dbReference type="GO" id="GO:0030007">
    <property type="term" value="P:intracellular potassium ion homeostasis"/>
    <property type="evidence" value="ECO:0007669"/>
    <property type="project" value="TreeGrafter"/>
</dbReference>
<dbReference type="Pfam" id="PF00702">
    <property type="entry name" value="Hydrolase"/>
    <property type="match status" value="1"/>
</dbReference>
<evidence type="ECO:0000256" key="2">
    <source>
        <dbReference type="ARBA" id="ARBA00022475"/>
    </source>
</evidence>
<dbReference type="Pfam" id="PF00689">
    <property type="entry name" value="Cation_ATPase_C"/>
    <property type="match status" value="1"/>
</dbReference>
<accession>A0A7E4ZWG6</accession>
<dbReference type="GO" id="GO:0016887">
    <property type="term" value="F:ATP hydrolysis activity"/>
    <property type="evidence" value="ECO:0007669"/>
    <property type="project" value="InterPro"/>
</dbReference>
<dbReference type="GO" id="GO:1902600">
    <property type="term" value="P:proton transmembrane transport"/>
    <property type="evidence" value="ECO:0007669"/>
    <property type="project" value="TreeGrafter"/>
</dbReference>
<dbReference type="WBParaSite" id="Pan_g21801.t1">
    <property type="protein sequence ID" value="Pan_g21801.t1"/>
    <property type="gene ID" value="Pan_g21801"/>
</dbReference>
<dbReference type="InterPro" id="IPR036412">
    <property type="entry name" value="HAD-like_sf"/>
</dbReference>
<evidence type="ECO:0000313" key="8">
    <source>
        <dbReference type="Proteomes" id="UP000492821"/>
    </source>
</evidence>
<evidence type="ECO:0000256" key="3">
    <source>
        <dbReference type="ARBA" id="ARBA00022692"/>
    </source>
</evidence>
<dbReference type="GO" id="GO:0006883">
    <property type="term" value="P:intracellular sodium ion homeostasis"/>
    <property type="evidence" value="ECO:0007669"/>
    <property type="project" value="TreeGrafter"/>
</dbReference>
<dbReference type="PRINTS" id="PR00121">
    <property type="entry name" value="NAKATPASE"/>
</dbReference>
<dbReference type="SUPFAM" id="SSF56784">
    <property type="entry name" value="HAD-like"/>
    <property type="match status" value="2"/>
</dbReference>